<accession>A0ABT2P3E4</accession>
<dbReference type="Proteomes" id="UP001431192">
    <property type="component" value="Unassembled WGS sequence"/>
</dbReference>
<dbReference type="EMBL" id="JAODOQ010000001">
    <property type="protein sequence ID" value="MCT8987164.1"/>
    <property type="molecule type" value="Genomic_DNA"/>
</dbReference>
<protein>
    <submittedName>
        <fullName evidence="1">Uncharacterized protein</fullName>
    </submittedName>
</protein>
<organism evidence="1 2">
    <name type="scientific">Shewanella phaeophyticola</name>
    <dbReference type="NCBI Taxonomy" id="2978345"/>
    <lineage>
        <taxon>Bacteria</taxon>
        <taxon>Pseudomonadati</taxon>
        <taxon>Pseudomonadota</taxon>
        <taxon>Gammaproteobacteria</taxon>
        <taxon>Alteromonadales</taxon>
        <taxon>Shewanellaceae</taxon>
        <taxon>Shewanella</taxon>
    </lineage>
</organism>
<evidence type="ECO:0000313" key="2">
    <source>
        <dbReference type="Proteomes" id="UP001431192"/>
    </source>
</evidence>
<proteinExistence type="predicted"/>
<evidence type="ECO:0000313" key="1">
    <source>
        <dbReference type="EMBL" id="MCT8987164.1"/>
    </source>
</evidence>
<dbReference type="RefSeq" id="WP_261733482.1">
    <property type="nucleotide sequence ID" value="NZ_JAODOQ010000001.1"/>
</dbReference>
<sequence length="152" mass="17169">MKFSIIFFFILSLPIEVKAEPCDATNSDVYLNFIFDLKKPMNPIARFNIKYLVNNLRSHGIKEDEIAERIAGYTATLSQLHENIIVNSFYASNDSGCNNYIYKVTGAPIGYESYKYVAVSLVESKIINISFEANDTILDGKSFSQLPFVSIK</sequence>
<comment type="caution">
    <text evidence="1">The sequence shown here is derived from an EMBL/GenBank/DDBJ whole genome shotgun (WGS) entry which is preliminary data.</text>
</comment>
<keyword evidence="2" id="KW-1185">Reference proteome</keyword>
<gene>
    <name evidence="1" type="ORF">N4T56_12670</name>
</gene>
<reference evidence="1" key="1">
    <citation type="submission" date="2022-09" db="EMBL/GenBank/DDBJ databases">
        <title>Shewanella sp. KJ10-1 sp.nov, isolated from marine algae.</title>
        <authorList>
            <person name="Butt M."/>
            <person name="Lee J.K."/>
            <person name="Kim J.M."/>
            <person name="Choi D.G."/>
        </authorList>
    </citation>
    <scope>NUCLEOTIDE SEQUENCE</scope>
    <source>
        <strain evidence="1">KJ10-1</strain>
    </source>
</reference>
<name>A0ABT2P3E4_9GAMM</name>